<dbReference type="AlphaFoldDB" id="A0A437RKV6"/>
<sequence length="1102" mass="114554">MMPTSHCTFAGRPATAVHAVGALFIAALLLAGPAQAQSINDVPMAVKNNVPANFMFMLDSSGSMLHVVPDAPYSETATYSFTCTAAQTIAAGSLITLNVTTSGTPSGIPQFRVGSSTTNFRHVSLGSGTGRCFNNTATYPARLVGTSDVGTTTGRYTGHFLNWYFGVYDGPGSGWPTGSAARKRLTSGALASNRWEVAKRSAIAVIGGLPVPATVGGAPLVRVGLSTYASGGNGGGALRYAMSDLTSAARSTLTGTTIPTLAEPSGFTPLATTLADIGRYMSTGYNGNITAGSVSGVNIDNFFKKNGTDTTALGTNACLAGTPVSCSSTSATEAQKPIQQWCQRSYAFLVTDGRPTYDRSFNRNEYLRDYDGDCKGPLAANCVGGTESTAIANWDRKTARLPYESVSGSQVGSDYLDDIAKALFDVDLRPDLLSPNPTTRPKKNNLLTYTIGFADEAVENDPLLINTAAQGGGLFLNAADGTSLTAAFQRVITDAFAKDAAAAAVAVANAQITLNNVGYASSYNSGSWYGDLAAYSLDTSTGLQTGADIWSLRERLAAQTPNSRKIATFNGTAGVVFRDTLAYTGKPASLTGAVINYLRGDRTGEGTTFRQRQDVLGDIINAEPVVVNYAGNVPIVFQGANDGMLHVVDGRTDASVATRGQELWAYVPKLLHGTLSELTNVNYTHRYYIDGTPAAADVTGLGGMSKLLVGGLGKGGRGYYALDISSYTASSEADAASKVKWEVSPSGMGYSFGTPLIVKVGGTWRVVVASGFDASVSGRVWVLNAADGSIVKTIDTGVTGSGLAHLGKLANVAPDADTSYVWGADNLGNVWRFDITGSGSSAAVLIASLVDDGGSLAQPVTSAPEVSQVSGSTTRFVVQLGTGRYLADADVPGTGANAEATQRQSIYGLVDDVTLTGVAARITNMRGTNGSNCPAGGGNGSLVCQALTYNSSTDTYQATTHAVDLGSGRGWYLDLPTSSTPAGRHMINGRIVSKPALTSSGTLTLTVNIPTNVQCDPGGRSWFLALNGATGGAVVRNVGGNTYYDAGYFLGYALASRPVIVTTSAGKRALIRMSDKTVRAPEVPEPASTAAQWRRIYWRPVN</sequence>
<evidence type="ECO:0000313" key="2">
    <source>
        <dbReference type="EMBL" id="RVU47431.1"/>
    </source>
</evidence>
<protein>
    <submittedName>
        <fullName evidence="2">Uncharacterized protein</fullName>
    </submittedName>
</protein>
<reference evidence="2 3" key="1">
    <citation type="submission" date="2019-01" db="EMBL/GenBank/DDBJ databases">
        <authorList>
            <person name="Chen W.-M."/>
        </authorList>
    </citation>
    <scope>NUCLEOTIDE SEQUENCE [LARGE SCALE GENOMIC DNA]</scope>
    <source>
        <strain evidence="2 3">KYPY4</strain>
    </source>
</reference>
<keyword evidence="1" id="KW-0732">Signal</keyword>
<dbReference type="EMBL" id="SACR01000002">
    <property type="protein sequence ID" value="RVU47431.1"/>
    <property type="molecule type" value="Genomic_DNA"/>
</dbReference>
<feature type="signal peptide" evidence="1">
    <location>
        <begin position="1"/>
        <end position="36"/>
    </location>
</feature>
<feature type="chain" id="PRO_5019038169" evidence="1">
    <location>
        <begin position="37"/>
        <end position="1102"/>
    </location>
</feature>
<evidence type="ECO:0000313" key="3">
    <source>
        <dbReference type="Proteomes" id="UP000285575"/>
    </source>
</evidence>
<name>A0A437RKV6_9BURK</name>
<keyword evidence="3" id="KW-1185">Reference proteome</keyword>
<comment type="caution">
    <text evidence="2">The sequence shown here is derived from an EMBL/GenBank/DDBJ whole genome shotgun (WGS) entry which is preliminary data.</text>
</comment>
<dbReference type="OrthoDB" id="7156875at2"/>
<dbReference type="InterPro" id="IPR036465">
    <property type="entry name" value="vWFA_dom_sf"/>
</dbReference>
<dbReference type="Gene3D" id="3.40.50.410">
    <property type="entry name" value="von Willebrand factor, type A domain"/>
    <property type="match status" value="1"/>
</dbReference>
<proteinExistence type="predicted"/>
<dbReference type="RefSeq" id="WP_128227894.1">
    <property type="nucleotide sequence ID" value="NZ_SACR01000002.1"/>
</dbReference>
<gene>
    <name evidence="2" type="ORF">EOE66_06720</name>
</gene>
<dbReference type="Proteomes" id="UP000285575">
    <property type="component" value="Unassembled WGS sequence"/>
</dbReference>
<evidence type="ECO:0000256" key="1">
    <source>
        <dbReference type="SAM" id="SignalP"/>
    </source>
</evidence>
<organism evidence="2 3">
    <name type="scientific">Rubrivivax rivuli</name>
    <dbReference type="NCBI Taxonomy" id="1862385"/>
    <lineage>
        <taxon>Bacteria</taxon>
        <taxon>Pseudomonadati</taxon>
        <taxon>Pseudomonadota</taxon>
        <taxon>Betaproteobacteria</taxon>
        <taxon>Burkholderiales</taxon>
        <taxon>Sphaerotilaceae</taxon>
        <taxon>Rubrivivax</taxon>
    </lineage>
</organism>
<accession>A0A437RKV6</accession>